<feature type="modified residue" description="4-aspartylphosphate" evidence="6">
    <location>
        <position position="54"/>
    </location>
</feature>
<dbReference type="InterPro" id="IPR001789">
    <property type="entry name" value="Sig_transdc_resp-reg_receiver"/>
</dbReference>
<keyword evidence="4" id="KW-0238">DNA-binding</keyword>
<dbReference type="PROSITE" id="PS50110">
    <property type="entry name" value="RESPONSE_REGULATORY"/>
    <property type="match status" value="1"/>
</dbReference>
<dbReference type="GO" id="GO:0006355">
    <property type="term" value="P:regulation of DNA-templated transcription"/>
    <property type="evidence" value="ECO:0007669"/>
    <property type="project" value="TreeGrafter"/>
</dbReference>
<reference evidence="8 9" key="1">
    <citation type="submission" date="2020-08" db="EMBL/GenBank/DDBJ databases">
        <title>Acidobacteriota in marine sediments use diverse sulfur dissimilation pathways.</title>
        <authorList>
            <person name="Wasmund K."/>
        </authorList>
    </citation>
    <scope>NUCLEOTIDE SEQUENCE [LARGE SCALE GENOMIC DNA]</scope>
    <source>
        <strain evidence="8">MAG AM4</strain>
    </source>
</reference>
<dbReference type="PANTHER" id="PTHR48111:SF1">
    <property type="entry name" value="TWO-COMPONENT RESPONSE REGULATOR ORR33"/>
    <property type="match status" value="1"/>
</dbReference>
<dbReference type="AlphaFoldDB" id="A0A8J6Y197"/>
<dbReference type="GO" id="GO:0005829">
    <property type="term" value="C:cytosol"/>
    <property type="evidence" value="ECO:0007669"/>
    <property type="project" value="TreeGrafter"/>
</dbReference>
<dbReference type="GO" id="GO:0032993">
    <property type="term" value="C:protein-DNA complex"/>
    <property type="evidence" value="ECO:0007669"/>
    <property type="project" value="TreeGrafter"/>
</dbReference>
<evidence type="ECO:0000259" key="7">
    <source>
        <dbReference type="PROSITE" id="PS50110"/>
    </source>
</evidence>
<dbReference type="Pfam" id="PF00072">
    <property type="entry name" value="Response_reg"/>
    <property type="match status" value="1"/>
</dbReference>
<keyword evidence="5" id="KW-0804">Transcription</keyword>
<comment type="caution">
    <text evidence="8">The sequence shown here is derived from an EMBL/GenBank/DDBJ whole genome shotgun (WGS) entry which is preliminary data.</text>
</comment>
<dbReference type="Gene3D" id="3.40.50.2300">
    <property type="match status" value="1"/>
</dbReference>
<evidence type="ECO:0000313" key="8">
    <source>
        <dbReference type="EMBL" id="MBD3868297.1"/>
    </source>
</evidence>
<accession>A0A8J6Y197</accession>
<dbReference type="SMART" id="SM00448">
    <property type="entry name" value="REC"/>
    <property type="match status" value="1"/>
</dbReference>
<feature type="domain" description="Response regulatory" evidence="7">
    <location>
        <begin position="5"/>
        <end position="121"/>
    </location>
</feature>
<dbReference type="CDD" id="cd17574">
    <property type="entry name" value="REC_OmpR"/>
    <property type="match status" value="1"/>
</dbReference>
<evidence type="ECO:0000256" key="6">
    <source>
        <dbReference type="PROSITE-ProRule" id="PRU00169"/>
    </source>
</evidence>
<dbReference type="PANTHER" id="PTHR48111">
    <property type="entry name" value="REGULATOR OF RPOS"/>
    <property type="match status" value="1"/>
</dbReference>
<dbReference type="InterPro" id="IPR039420">
    <property type="entry name" value="WalR-like"/>
</dbReference>
<keyword evidence="3" id="KW-0805">Transcription regulation</keyword>
<dbReference type="GO" id="GO:0000976">
    <property type="term" value="F:transcription cis-regulatory region binding"/>
    <property type="evidence" value="ECO:0007669"/>
    <property type="project" value="TreeGrafter"/>
</dbReference>
<keyword evidence="2" id="KW-0902">Two-component regulatory system</keyword>
<evidence type="ECO:0000313" key="9">
    <source>
        <dbReference type="Proteomes" id="UP000648239"/>
    </source>
</evidence>
<proteinExistence type="predicted"/>
<evidence type="ECO:0000256" key="2">
    <source>
        <dbReference type="ARBA" id="ARBA00023012"/>
    </source>
</evidence>
<sequence length="126" mass="14205">MHDARILVAEDDPVTVRFLQSLLEENGFEVLVAEDGRHAHELATSGSPDLIISDLVMPYRDGFGLIRALRTLEALTRVPIIILSMKDREADIVRGLEEGADDYVVKPFNARELLARVRKQLDRPRS</sequence>
<evidence type="ECO:0000256" key="3">
    <source>
        <dbReference type="ARBA" id="ARBA00023015"/>
    </source>
</evidence>
<dbReference type="InterPro" id="IPR011006">
    <property type="entry name" value="CheY-like_superfamily"/>
</dbReference>
<gene>
    <name evidence="8" type="ORF">IFK94_09240</name>
</gene>
<dbReference type="SUPFAM" id="SSF52172">
    <property type="entry name" value="CheY-like"/>
    <property type="match status" value="1"/>
</dbReference>
<dbReference type="Proteomes" id="UP000648239">
    <property type="component" value="Unassembled WGS sequence"/>
</dbReference>
<evidence type="ECO:0000256" key="5">
    <source>
        <dbReference type="ARBA" id="ARBA00023163"/>
    </source>
</evidence>
<keyword evidence="1 6" id="KW-0597">Phosphoprotein</keyword>
<evidence type="ECO:0000256" key="4">
    <source>
        <dbReference type="ARBA" id="ARBA00023125"/>
    </source>
</evidence>
<organism evidence="8 9">
    <name type="scientific">Candidatus Polarisedimenticola svalbardensis</name>
    <dbReference type="NCBI Taxonomy" id="2886004"/>
    <lineage>
        <taxon>Bacteria</taxon>
        <taxon>Pseudomonadati</taxon>
        <taxon>Acidobacteriota</taxon>
        <taxon>Candidatus Polarisedimenticolia</taxon>
        <taxon>Candidatus Polarisedimenticolales</taxon>
        <taxon>Candidatus Polarisedimenticolaceae</taxon>
        <taxon>Candidatus Polarisedimenticola</taxon>
    </lineage>
</organism>
<evidence type="ECO:0000256" key="1">
    <source>
        <dbReference type="ARBA" id="ARBA00022553"/>
    </source>
</evidence>
<name>A0A8J6Y197_9BACT</name>
<dbReference type="EMBL" id="JACXWD010000027">
    <property type="protein sequence ID" value="MBD3868297.1"/>
    <property type="molecule type" value="Genomic_DNA"/>
</dbReference>
<dbReference type="GO" id="GO:0000156">
    <property type="term" value="F:phosphorelay response regulator activity"/>
    <property type="evidence" value="ECO:0007669"/>
    <property type="project" value="TreeGrafter"/>
</dbReference>
<protein>
    <submittedName>
        <fullName evidence="8">Response regulator</fullName>
    </submittedName>
</protein>